<dbReference type="InterPro" id="IPR009448">
    <property type="entry name" value="UDP-g_GGtrans"/>
</dbReference>
<evidence type="ECO:0000259" key="1">
    <source>
        <dbReference type="Pfam" id="PF18403"/>
    </source>
</evidence>
<accession>A0ABV0RBT0</accession>
<sequence length="94" mass="10921">MDLDAFEKKFNTLEVEFMRSQQMFCQDVLKLRPGQRAVISNGRILGPFEEQEEFTVEDFQLLERITLSGSAEKVKAKVKQMGIKSKQYVCIHFS</sequence>
<dbReference type="PANTHER" id="PTHR11226:SF1">
    <property type="entry name" value="UDP-GLUCOSE:GLYCOPROTEIN GLUCOSYLTRANSFERASE 2"/>
    <property type="match status" value="1"/>
</dbReference>
<comment type="caution">
    <text evidence="2">The sequence shown here is derived from an EMBL/GenBank/DDBJ whole genome shotgun (WGS) entry which is preliminary data.</text>
</comment>
<dbReference type="PANTHER" id="PTHR11226">
    <property type="entry name" value="UDP-GLUCOSE GLYCOPROTEIN:GLUCOSYLTRANSFERASE"/>
    <property type="match status" value="1"/>
</dbReference>
<name>A0ABV0RBT0_9TELE</name>
<dbReference type="EMBL" id="JAHRIN010042166">
    <property type="protein sequence ID" value="MEQ2205605.1"/>
    <property type="molecule type" value="Genomic_DNA"/>
</dbReference>
<gene>
    <name evidence="2" type="ORF">XENOCAPTIV_005231</name>
</gene>
<protein>
    <recommendedName>
        <fullName evidence="1">UDP-glucose:glycoprotein glucosyltransferase thioredoxin-like domain-containing protein</fullName>
    </recommendedName>
</protein>
<organism evidence="2 3">
    <name type="scientific">Xenoophorus captivus</name>
    <dbReference type="NCBI Taxonomy" id="1517983"/>
    <lineage>
        <taxon>Eukaryota</taxon>
        <taxon>Metazoa</taxon>
        <taxon>Chordata</taxon>
        <taxon>Craniata</taxon>
        <taxon>Vertebrata</taxon>
        <taxon>Euteleostomi</taxon>
        <taxon>Actinopterygii</taxon>
        <taxon>Neopterygii</taxon>
        <taxon>Teleostei</taxon>
        <taxon>Neoteleostei</taxon>
        <taxon>Acanthomorphata</taxon>
        <taxon>Ovalentaria</taxon>
        <taxon>Atherinomorphae</taxon>
        <taxon>Cyprinodontiformes</taxon>
        <taxon>Goodeidae</taxon>
        <taxon>Xenoophorus</taxon>
    </lineage>
</organism>
<keyword evidence="3" id="KW-1185">Reference proteome</keyword>
<dbReference type="Pfam" id="PF18403">
    <property type="entry name" value="Thioredoxin_15"/>
    <property type="match status" value="1"/>
</dbReference>
<reference evidence="2 3" key="1">
    <citation type="submission" date="2021-06" db="EMBL/GenBank/DDBJ databases">
        <authorList>
            <person name="Palmer J.M."/>
        </authorList>
    </citation>
    <scope>NUCLEOTIDE SEQUENCE [LARGE SCALE GENOMIC DNA]</scope>
    <source>
        <strain evidence="2 3">XC_2019</strain>
        <tissue evidence="2">Muscle</tissue>
    </source>
</reference>
<feature type="domain" description="UDP-glucose:glycoprotein glucosyltransferase thioredoxin-like" evidence="1">
    <location>
        <begin position="1"/>
        <end position="86"/>
    </location>
</feature>
<evidence type="ECO:0000313" key="3">
    <source>
        <dbReference type="Proteomes" id="UP001434883"/>
    </source>
</evidence>
<evidence type="ECO:0000313" key="2">
    <source>
        <dbReference type="EMBL" id="MEQ2205605.1"/>
    </source>
</evidence>
<dbReference type="Proteomes" id="UP001434883">
    <property type="component" value="Unassembled WGS sequence"/>
</dbReference>
<proteinExistence type="predicted"/>
<dbReference type="InterPro" id="IPR040525">
    <property type="entry name" value="UGGT_TRXL_4"/>
</dbReference>